<reference evidence="1 2" key="1">
    <citation type="journal article" date="2012" name="BMC Genomics">
        <title>Comparative genomic analysis and phylogenetic position of Theileria equi.</title>
        <authorList>
            <person name="Kappmeyer L.S."/>
            <person name="Thiagarajan M."/>
            <person name="Herndon D.R."/>
            <person name="Ramsay J.D."/>
            <person name="Caler E."/>
            <person name="Djikeng A."/>
            <person name="Gillespie J.J."/>
            <person name="Lau A.O."/>
            <person name="Roalson E.H."/>
            <person name="Silva J.C."/>
            <person name="Silva M.G."/>
            <person name="Suarez C.E."/>
            <person name="Ueti M.W."/>
            <person name="Nene V.M."/>
            <person name="Mealey R.H."/>
            <person name="Knowles D.P."/>
            <person name="Brayton K.A."/>
        </authorList>
    </citation>
    <scope>NUCLEOTIDE SEQUENCE [LARGE SCALE GENOMIC DNA]</scope>
    <source>
        <strain evidence="1 2">WA</strain>
    </source>
</reference>
<dbReference type="KEGG" id="beq:BEWA_023270"/>
<dbReference type="EMBL" id="CP001669">
    <property type="protein sequence ID" value="AFZ79478.1"/>
    <property type="molecule type" value="Genomic_DNA"/>
</dbReference>
<dbReference type="VEuPathDB" id="PiroplasmaDB:BEWA_023270"/>
<dbReference type="Proteomes" id="UP000031512">
    <property type="component" value="Chromosome 1"/>
</dbReference>
<keyword evidence="2" id="KW-1185">Reference proteome</keyword>
<protein>
    <submittedName>
        <fullName evidence="1">Uncharacterized protein</fullName>
    </submittedName>
</protein>
<organism evidence="1 2">
    <name type="scientific">Theileria equi strain WA</name>
    <dbReference type="NCBI Taxonomy" id="1537102"/>
    <lineage>
        <taxon>Eukaryota</taxon>
        <taxon>Sar</taxon>
        <taxon>Alveolata</taxon>
        <taxon>Apicomplexa</taxon>
        <taxon>Aconoidasida</taxon>
        <taxon>Piroplasmida</taxon>
        <taxon>Theileriidae</taxon>
        <taxon>Theileria</taxon>
    </lineage>
</organism>
<dbReference type="STRING" id="1537102.L0AW70"/>
<dbReference type="AlphaFoldDB" id="L0AW70"/>
<name>L0AW70_THEEQ</name>
<dbReference type="RefSeq" id="XP_004829144.1">
    <property type="nucleotide sequence ID" value="XM_004829087.1"/>
</dbReference>
<gene>
    <name evidence="1" type="ORF">BEWA_023270</name>
</gene>
<proteinExistence type="predicted"/>
<evidence type="ECO:0000313" key="2">
    <source>
        <dbReference type="Proteomes" id="UP000031512"/>
    </source>
</evidence>
<dbReference type="OrthoDB" id="1697690at2759"/>
<evidence type="ECO:0000313" key="1">
    <source>
        <dbReference type="EMBL" id="AFZ79478.1"/>
    </source>
</evidence>
<accession>L0AW70</accession>
<sequence>MFSHIGRIIKLVFSQSLLSESQLKEALSYTILGSSISVFVSLVGYSEFIYEYMRSNWAFQGEFRYKMEEYTKAAHLVCILDLVFRILLRLNLYSDTFSIDTSENLYARWTVRSLVTLRLALLSYIHYVLFSHNWNTASFLISPQTSKLVSKLVVNFLVFSIIFNLVDSLKMRSIDNLLNITNLVSPSEFKAEILNSQVYRELCAITYNMPRIIRKNGLHKVDYLVTVAHIIDEIKSYLPHTIDWISLFLNLTLALYSNSAGGLYLSALQTFSNVVDDQMCNIERKAVL</sequence>
<dbReference type="GeneID" id="15806208"/>
<dbReference type="eggNOG" id="ENOG502TN87">
    <property type="taxonomic scope" value="Eukaryota"/>
</dbReference>